<reference evidence="1 2" key="1">
    <citation type="journal article" date="2023" name="Science">
        <title>Complex scaffold remodeling in plant triterpene biosynthesis.</title>
        <authorList>
            <person name="De La Pena R."/>
            <person name="Hodgson H."/>
            <person name="Liu J.C."/>
            <person name="Stephenson M.J."/>
            <person name="Martin A.C."/>
            <person name="Owen C."/>
            <person name="Harkess A."/>
            <person name="Leebens-Mack J."/>
            <person name="Jimenez L.E."/>
            <person name="Osbourn A."/>
            <person name="Sattely E.S."/>
        </authorList>
    </citation>
    <scope>NUCLEOTIDE SEQUENCE [LARGE SCALE GENOMIC DNA]</scope>
    <source>
        <strain evidence="2">cv. JPN11</strain>
        <tissue evidence="1">Leaf</tissue>
    </source>
</reference>
<name>A0ACC1XGF1_MELAZ</name>
<evidence type="ECO:0000313" key="1">
    <source>
        <dbReference type="EMBL" id="KAJ4710512.1"/>
    </source>
</evidence>
<dbReference type="EMBL" id="CM051402">
    <property type="protein sequence ID" value="KAJ4710512.1"/>
    <property type="molecule type" value="Genomic_DNA"/>
</dbReference>
<protein>
    <submittedName>
        <fullName evidence="1">Uncharacterized protein</fullName>
    </submittedName>
</protein>
<comment type="caution">
    <text evidence="1">The sequence shown here is derived from an EMBL/GenBank/DDBJ whole genome shotgun (WGS) entry which is preliminary data.</text>
</comment>
<evidence type="ECO:0000313" key="2">
    <source>
        <dbReference type="Proteomes" id="UP001164539"/>
    </source>
</evidence>
<keyword evidence="2" id="KW-1185">Reference proteome</keyword>
<accession>A0ACC1XGF1</accession>
<dbReference type="Proteomes" id="UP001164539">
    <property type="component" value="Chromosome 9"/>
</dbReference>
<proteinExistence type="predicted"/>
<gene>
    <name evidence="1" type="ORF">OWV82_016686</name>
</gene>
<sequence>MERVREVEEDARLENDNHVPEDGETISSFRSFKGMQNTEQPLLQQHLDSSIWEHGLNVYEDDITTMEGGIPQSCHNVVQPPVYYSCEPDFVGIDFGVEREFRNIVDKEETQLSNPCLSLVYRISPMRAYHHQTNTFIFCLQFHRIQQSSTMPHQITVKRLKSVWSIYSVRNKNCEIN</sequence>
<organism evidence="1 2">
    <name type="scientific">Melia azedarach</name>
    <name type="common">Chinaberry tree</name>
    <dbReference type="NCBI Taxonomy" id="155640"/>
    <lineage>
        <taxon>Eukaryota</taxon>
        <taxon>Viridiplantae</taxon>
        <taxon>Streptophyta</taxon>
        <taxon>Embryophyta</taxon>
        <taxon>Tracheophyta</taxon>
        <taxon>Spermatophyta</taxon>
        <taxon>Magnoliopsida</taxon>
        <taxon>eudicotyledons</taxon>
        <taxon>Gunneridae</taxon>
        <taxon>Pentapetalae</taxon>
        <taxon>rosids</taxon>
        <taxon>malvids</taxon>
        <taxon>Sapindales</taxon>
        <taxon>Meliaceae</taxon>
        <taxon>Melia</taxon>
    </lineage>
</organism>